<evidence type="ECO:0000313" key="5">
    <source>
        <dbReference type="Proteomes" id="UP000198510"/>
    </source>
</evidence>
<dbReference type="Proteomes" id="UP000198510">
    <property type="component" value="Unassembled WGS sequence"/>
</dbReference>
<evidence type="ECO:0000259" key="3">
    <source>
        <dbReference type="SMART" id="SM00226"/>
    </source>
</evidence>
<proteinExistence type="predicted"/>
<dbReference type="InterPro" id="IPR023485">
    <property type="entry name" value="Ptyr_pPase"/>
</dbReference>
<dbReference type="AlphaFoldDB" id="A0A1G9ALE4"/>
<evidence type="ECO:0000256" key="1">
    <source>
        <dbReference type="ARBA" id="ARBA00022849"/>
    </source>
</evidence>
<dbReference type="EMBL" id="FNFO01000002">
    <property type="protein sequence ID" value="SDK27335.1"/>
    <property type="molecule type" value="Genomic_DNA"/>
</dbReference>
<gene>
    <name evidence="4" type="ORF">SAMN05421823_102319</name>
</gene>
<dbReference type="OrthoDB" id="9799096at2"/>
<organism evidence="4 5">
    <name type="scientific">Catalinimonas alkaloidigena</name>
    <dbReference type="NCBI Taxonomy" id="1075417"/>
    <lineage>
        <taxon>Bacteria</taxon>
        <taxon>Pseudomonadati</taxon>
        <taxon>Bacteroidota</taxon>
        <taxon>Cytophagia</taxon>
        <taxon>Cytophagales</taxon>
        <taxon>Catalimonadaceae</taxon>
        <taxon>Catalinimonas</taxon>
    </lineage>
</organism>
<keyword evidence="1" id="KW-0059">Arsenical resistance</keyword>
<evidence type="ECO:0000256" key="2">
    <source>
        <dbReference type="SAM" id="Coils"/>
    </source>
</evidence>
<dbReference type="Gene3D" id="3.40.50.2300">
    <property type="match status" value="1"/>
</dbReference>
<feature type="coiled-coil region" evidence="2">
    <location>
        <begin position="107"/>
        <end position="134"/>
    </location>
</feature>
<feature type="domain" description="Phosphotyrosine protein phosphatase I" evidence="3">
    <location>
        <begin position="2"/>
        <end position="138"/>
    </location>
</feature>
<dbReference type="Pfam" id="PF01451">
    <property type="entry name" value="LMWPc"/>
    <property type="match status" value="1"/>
</dbReference>
<sequence length="148" mass="16633">MKRILIVGTHDATRSQMMHGYLRAYAPNLAEVATAGLDVRRINPRALAAMQVDGVNISEQSTTPLSAYQGQKFDYLITVSQEAFDRLPQSSAKTEFIHCPLPDPSDHEGAEVDEATLEREYEALRNEIKAFVIEFVDMYLRQSVNQAM</sequence>
<dbReference type="SMART" id="SM00226">
    <property type="entry name" value="LMWPc"/>
    <property type="match status" value="1"/>
</dbReference>
<dbReference type="PANTHER" id="PTHR43428:SF1">
    <property type="entry name" value="ARSENATE REDUCTASE"/>
    <property type="match status" value="1"/>
</dbReference>
<evidence type="ECO:0000313" key="4">
    <source>
        <dbReference type="EMBL" id="SDK27335.1"/>
    </source>
</evidence>
<dbReference type="RefSeq" id="WP_089679873.1">
    <property type="nucleotide sequence ID" value="NZ_FNFO01000002.1"/>
</dbReference>
<reference evidence="4 5" key="1">
    <citation type="submission" date="2016-10" db="EMBL/GenBank/DDBJ databases">
        <authorList>
            <person name="de Groot N.N."/>
        </authorList>
    </citation>
    <scope>NUCLEOTIDE SEQUENCE [LARGE SCALE GENOMIC DNA]</scope>
    <source>
        <strain evidence="4 5">DSM 25186</strain>
    </source>
</reference>
<keyword evidence="5" id="KW-1185">Reference proteome</keyword>
<dbReference type="SUPFAM" id="SSF52788">
    <property type="entry name" value="Phosphotyrosine protein phosphatases I"/>
    <property type="match status" value="1"/>
</dbReference>
<dbReference type="InterPro" id="IPR036196">
    <property type="entry name" value="Ptyr_pPase_sf"/>
</dbReference>
<dbReference type="STRING" id="1075417.SAMN05421823_102319"/>
<protein>
    <submittedName>
        <fullName evidence="4">Arsenate reductase</fullName>
    </submittedName>
</protein>
<keyword evidence="2" id="KW-0175">Coiled coil</keyword>
<name>A0A1G9ALE4_9BACT</name>
<dbReference type="PANTHER" id="PTHR43428">
    <property type="entry name" value="ARSENATE REDUCTASE"/>
    <property type="match status" value="1"/>
</dbReference>
<dbReference type="GO" id="GO:0046685">
    <property type="term" value="P:response to arsenic-containing substance"/>
    <property type="evidence" value="ECO:0007669"/>
    <property type="project" value="UniProtKB-KW"/>
</dbReference>
<accession>A0A1G9ALE4</accession>